<proteinExistence type="predicted"/>
<evidence type="ECO:0008006" key="3">
    <source>
        <dbReference type="Google" id="ProtNLM"/>
    </source>
</evidence>
<dbReference type="Gene3D" id="3.30.160.250">
    <property type="match status" value="1"/>
</dbReference>
<reference evidence="1" key="1">
    <citation type="submission" date="2010-12" db="EMBL/GenBank/DDBJ databases">
        <title>Complete sequence of Rhodopseudomonas palustris DX-1.</title>
        <authorList>
            <consortium name="US DOE Joint Genome Institute"/>
            <person name="Lucas S."/>
            <person name="Copeland A."/>
            <person name="Lapidus A."/>
            <person name="Cheng J.-F."/>
            <person name="Goodwin L."/>
            <person name="Pitluck S."/>
            <person name="Misra M."/>
            <person name="Chertkov O."/>
            <person name="Detter J.C."/>
            <person name="Han C."/>
            <person name="Tapia R."/>
            <person name="Land M."/>
            <person name="Hauser L."/>
            <person name="Kyrpides N."/>
            <person name="Ivanova N."/>
            <person name="Ovchinnikova G."/>
            <person name="Logan B."/>
            <person name="Oda Y."/>
            <person name="Harwood C."/>
            <person name="Woyke T."/>
        </authorList>
    </citation>
    <scope>NUCLEOTIDE SEQUENCE [LARGE SCALE GENOMIC DNA]</scope>
    <source>
        <strain evidence="1">DX-1</strain>
    </source>
</reference>
<dbReference type="HOGENOM" id="CLU_140890_1_0_5"/>
<name>E6VNW1_RHOPX</name>
<evidence type="ECO:0000313" key="2">
    <source>
        <dbReference type="Proteomes" id="UP000001402"/>
    </source>
</evidence>
<dbReference type="EMBL" id="CP002418">
    <property type="protein sequence ID" value="ADU45957.1"/>
    <property type="molecule type" value="Genomic_DNA"/>
</dbReference>
<dbReference type="STRING" id="652103.Rpdx1_4406"/>
<accession>E6VNW1</accession>
<gene>
    <name evidence="1" type="ordered locus">Rpdx1_4406</name>
</gene>
<organism evidence="1 2">
    <name type="scientific">Rhodopseudomonas palustris (strain DX-1)</name>
    <dbReference type="NCBI Taxonomy" id="652103"/>
    <lineage>
        <taxon>Bacteria</taxon>
        <taxon>Pseudomonadati</taxon>
        <taxon>Pseudomonadota</taxon>
        <taxon>Alphaproteobacteria</taxon>
        <taxon>Hyphomicrobiales</taxon>
        <taxon>Nitrobacteraceae</taxon>
        <taxon>Rhodopseudomonas</taxon>
    </lineage>
</organism>
<evidence type="ECO:0000313" key="1">
    <source>
        <dbReference type="EMBL" id="ADU45957.1"/>
    </source>
</evidence>
<dbReference type="eggNOG" id="COG1598">
    <property type="taxonomic scope" value="Bacteria"/>
</dbReference>
<dbReference type="KEGG" id="rpx:Rpdx1_4406"/>
<sequence>MTDKEQAMKTYAYAAEFEPGETHGVVVVSFPDVPEAITQGDDMVDARGQAEEALGLALLSYPQRGLPLPKARTKAKHLMQIAVAPDVAAKLAVLEAFSEAGISKSELARRMEKDEKEIRRILDPRHATKLPAMVEALRALGKRLVIGVEEAA</sequence>
<protein>
    <recommendedName>
        <fullName evidence="3">Type II toxin-antitoxin system HicB family antitoxin</fullName>
    </recommendedName>
</protein>
<dbReference type="Proteomes" id="UP000001402">
    <property type="component" value="Chromosome"/>
</dbReference>
<dbReference type="SUPFAM" id="SSF143100">
    <property type="entry name" value="TTHA1013/TTHA0281-like"/>
    <property type="match status" value="1"/>
</dbReference>
<dbReference type="AlphaFoldDB" id="E6VNW1"/>
<dbReference type="InterPro" id="IPR035069">
    <property type="entry name" value="TTHA1013/TTHA0281-like"/>
</dbReference>